<dbReference type="InterPro" id="IPR027417">
    <property type="entry name" value="P-loop_NTPase"/>
</dbReference>
<evidence type="ECO:0000313" key="7">
    <source>
        <dbReference type="Proteomes" id="UP001321786"/>
    </source>
</evidence>
<accession>A0AAU9E9L7</accession>
<reference evidence="6 7" key="1">
    <citation type="submission" date="2023-08" db="EMBL/GenBank/DDBJ databases">
        <title>Helicovermis profunda gen. nov., sp. nov., a novel mesophilic, fermentative bacterium within the Bacillota from a deep-sea hydrothermal vent chimney.</title>
        <authorList>
            <person name="Miyazaki U."/>
            <person name="Mizutani D."/>
            <person name="Hashimoto Y."/>
            <person name="Tame A."/>
            <person name="Sawayama S."/>
            <person name="Miyazaki J."/>
            <person name="Takai K."/>
            <person name="Nakagawa S."/>
        </authorList>
    </citation>
    <scope>NUCLEOTIDE SEQUENCE [LARGE SCALE GENOMIC DNA]</scope>
    <source>
        <strain evidence="6 7">S502</strain>
    </source>
</reference>
<protein>
    <submittedName>
        <fullName evidence="6">Methylmalonyl Co-A mutase-associated GTPase MeaB</fullName>
    </submittedName>
</protein>
<evidence type="ECO:0000313" key="6">
    <source>
        <dbReference type="EMBL" id="BEP30178.1"/>
    </source>
</evidence>
<dbReference type="InterPro" id="IPR052040">
    <property type="entry name" value="GTPase/Isobutyryl-CoA_mutase"/>
</dbReference>
<keyword evidence="4" id="KW-0342">GTP-binding</keyword>
<organism evidence="6 7">
    <name type="scientific">Helicovermis profundi</name>
    <dbReference type="NCBI Taxonomy" id="3065157"/>
    <lineage>
        <taxon>Bacteria</taxon>
        <taxon>Bacillati</taxon>
        <taxon>Bacillota</taxon>
        <taxon>Clostridia</taxon>
        <taxon>Helicovermis</taxon>
    </lineage>
</organism>
<evidence type="ECO:0000256" key="5">
    <source>
        <dbReference type="ARBA" id="ARBA00023186"/>
    </source>
</evidence>
<dbReference type="Gene3D" id="3.40.50.300">
    <property type="entry name" value="P-loop containing nucleotide triphosphate hydrolases"/>
    <property type="match status" value="1"/>
</dbReference>
<evidence type="ECO:0000256" key="2">
    <source>
        <dbReference type="ARBA" id="ARBA00022741"/>
    </source>
</evidence>
<dbReference type="InterPro" id="IPR005129">
    <property type="entry name" value="GTPase_ArgK"/>
</dbReference>
<keyword evidence="7" id="KW-1185">Reference proteome</keyword>
<dbReference type="PANTHER" id="PTHR43087">
    <property type="entry name" value="LYSINE/ARGININE/ORNITHINE TRANSPORT SYSTEM KINASE"/>
    <property type="match status" value="1"/>
</dbReference>
<dbReference type="Pfam" id="PF03308">
    <property type="entry name" value="MeaB"/>
    <property type="match status" value="1"/>
</dbReference>
<dbReference type="NCBIfam" id="TIGR00750">
    <property type="entry name" value="lao"/>
    <property type="match status" value="1"/>
</dbReference>
<gene>
    <name evidence="6" type="primary">meaB</name>
    <name evidence="6" type="ORF">HLPR_25090</name>
</gene>
<dbReference type="SUPFAM" id="SSF52540">
    <property type="entry name" value="P-loop containing nucleoside triphosphate hydrolases"/>
    <property type="match status" value="1"/>
</dbReference>
<name>A0AAU9E9L7_9FIRM</name>
<dbReference type="RefSeq" id="WP_338535777.1">
    <property type="nucleotide sequence ID" value="NZ_AP028654.1"/>
</dbReference>
<sequence>MDLGKKLIEGNRRAAARLISMVENKIPEAFEVIKDNYDKSGNAYIIGITGPPGAGKSTLTDKLVKILRSEGKKVGIIAVDPTSPFTGGAILGDRVRMSDLSVDKGVFVRSMGARGHLGGISEGTMAAVKVLDLYGMDYIIIETVGVGQSEIDIVKNCDTTVMVMVPGLGDDIQAIKAGVMEIGDIFAVNKADRDGARKTAREINIMLDFSKKEWRPSVDLVTAVKNEGVDKLLDSIKKHRYYMKDTGKFLIRREENSKSEIIELVKEKITSIVLDKSYKEKQINRLSKDVASRKLDPYTACTKIIEEVI</sequence>
<keyword evidence="3" id="KW-0378">Hydrolase</keyword>
<dbReference type="CDD" id="cd03114">
    <property type="entry name" value="MMAA-like"/>
    <property type="match status" value="1"/>
</dbReference>
<comment type="similarity">
    <text evidence="1">Belongs to the SIMIBI class G3E GTPase family. ArgK/MeaB subfamily.</text>
</comment>
<evidence type="ECO:0000256" key="1">
    <source>
        <dbReference type="ARBA" id="ARBA00009625"/>
    </source>
</evidence>
<dbReference type="PANTHER" id="PTHR43087:SF1">
    <property type="entry name" value="LAO_AO TRANSPORT SYSTEM ATPASE"/>
    <property type="match status" value="1"/>
</dbReference>
<dbReference type="AlphaFoldDB" id="A0AAU9E9L7"/>
<evidence type="ECO:0000256" key="4">
    <source>
        <dbReference type="ARBA" id="ARBA00023134"/>
    </source>
</evidence>
<keyword evidence="2" id="KW-0547">Nucleotide-binding</keyword>
<dbReference type="KEGG" id="hprf:HLPR_25090"/>
<dbReference type="GO" id="GO:0005525">
    <property type="term" value="F:GTP binding"/>
    <property type="evidence" value="ECO:0007669"/>
    <property type="project" value="UniProtKB-KW"/>
</dbReference>
<proteinExistence type="inferred from homology"/>
<evidence type="ECO:0000256" key="3">
    <source>
        <dbReference type="ARBA" id="ARBA00022801"/>
    </source>
</evidence>
<dbReference type="Proteomes" id="UP001321786">
    <property type="component" value="Chromosome"/>
</dbReference>
<dbReference type="GO" id="GO:0003924">
    <property type="term" value="F:GTPase activity"/>
    <property type="evidence" value="ECO:0007669"/>
    <property type="project" value="InterPro"/>
</dbReference>
<dbReference type="EMBL" id="AP028654">
    <property type="protein sequence ID" value="BEP30178.1"/>
    <property type="molecule type" value="Genomic_DNA"/>
</dbReference>
<keyword evidence="5" id="KW-0143">Chaperone</keyword>